<name>A0A291JKE8_9STAP</name>
<dbReference type="RefSeq" id="WP_096810192.1">
    <property type="nucleotide sequence ID" value="NZ_BMCF01000004.1"/>
</dbReference>
<evidence type="ECO:0000313" key="3">
    <source>
        <dbReference type="EMBL" id="SUM55375.1"/>
    </source>
</evidence>
<dbReference type="InterPro" id="IPR017439">
    <property type="entry name" value="Amidohydrolase"/>
</dbReference>
<evidence type="ECO:0000313" key="4">
    <source>
        <dbReference type="Proteomes" id="UP000254412"/>
    </source>
</evidence>
<dbReference type="NCBIfam" id="TIGR01891">
    <property type="entry name" value="amidohydrolases"/>
    <property type="match status" value="1"/>
</dbReference>
<feature type="binding site" evidence="1">
    <location>
        <position position="200"/>
    </location>
    <ligand>
        <name>Mn(2+)</name>
        <dbReference type="ChEBI" id="CHEBI:29035"/>
        <label>2</label>
    </ligand>
</feature>
<accession>A0A291JKE8</accession>
<evidence type="ECO:0000259" key="2">
    <source>
        <dbReference type="Pfam" id="PF07687"/>
    </source>
</evidence>
<organism evidence="3 4">
    <name type="scientific">Staphylococcus nepalensis</name>
    <dbReference type="NCBI Taxonomy" id="214473"/>
    <lineage>
        <taxon>Bacteria</taxon>
        <taxon>Bacillati</taxon>
        <taxon>Bacillota</taxon>
        <taxon>Bacilli</taxon>
        <taxon>Bacillales</taxon>
        <taxon>Staphylococcaceae</taxon>
        <taxon>Staphylococcus</taxon>
    </lineage>
</organism>
<dbReference type="SUPFAM" id="SSF55031">
    <property type="entry name" value="Bacterial exopeptidase dimerisation domain"/>
    <property type="match status" value="1"/>
</dbReference>
<dbReference type="InterPro" id="IPR002933">
    <property type="entry name" value="Peptidase_M20"/>
</dbReference>
<protein>
    <submittedName>
        <fullName evidence="3">Putative peptidase</fullName>
        <ecNumber evidence="3">3.5.1.-</ecNumber>
    </submittedName>
</protein>
<dbReference type="GO" id="GO:0071713">
    <property type="term" value="F:para-aminobenzoyl-glutamate hydrolase activity"/>
    <property type="evidence" value="ECO:0007669"/>
    <property type="project" value="TreeGrafter"/>
</dbReference>
<feature type="binding site" evidence="1">
    <location>
        <position position="397"/>
    </location>
    <ligand>
        <name>Mn(2+)</name>
        <dbReference type="ChEBI" id="CHEBI:29035"/>
        <label>1</label>
    </ligand>
</feature>
<dbReference type="PANTHER" id="PTHR30575:SF3">
    <property type="entry name" value="PEPTIDASE M20 DIMERISATION DOMAIN-CONTAINING PROTEIN"/>
    <property type="match status" value="1"/>
</dbReference>
<dbReference type="KEGG" id="snl:BJD96_08625"/>
<dbReference type="GO" id="GO:0046872">
    <property type="term" value="F:metal ion binding"/>
    <property type="evidence" value="ECO:0007669"/>
    <property type="project" value="UniProtKB-KW"/>
</dbReference>
<dbReference type="InterPro" id="IPR011650">
    <property type="entry name" value="Peptidase_M20_dimer"/>
</dbReference>
<dbReference type="GeneID" id="66777125"/>
<dbReference type="Proteomes" id="UP000254412">
    <property type="component" value="Unassembled WGS sequence"/>
</dbReference>
<dbReference type="PIRSF" id="PIRSF005962">
    <property type="entry name" value="Pept_M20D_amidohydro"/>
    <property type="match status" value="1"/>
</dbReference>
<dbReference type="InterPro" id="IPR036264">
    <property type="entry name" value="Bact_exopeptidase_dim_dom"/>
</dbReference>
<dbReference type="Gene3D" id="3.40.630.10">
    <property type="entry name" value="Zn peptidases"/>
    <property type="match status" value="2"/>
</dbReference>
<feature type="binding site" evidence="1">
    <location>
        <position position="143"/>
    </location>
    <ligand>
        <name>Mn(2+)</name>
        <dbReference type="ChEBI" id="CHEBI:29035"/>
        <label>2</label>
    </ligand>
</feature>
<dbReference type="AlphaFoldDB" id="A0A291JKE8"/>
<feature type="binding site" evidence="1">
    <location>
        <position position="141"/>
    </location>
    <ligand>
        <name>Mn(2+)</name>
        <dbReference type="ChEBI" id="CHEBI:29035"/>
        <label>2</label>
    </ligand>
</feature>
<keyword evidence="3" id="KW-0378">Hydrolase</keyword>
<feature type="domain" description="Peptidase M20 dimerisation" evidence="2">
    <location>
        <begin position="222"/>
        <end position="312"/>
    </location>
</feature>
<gene>
    <name evidence="3" type="primary">iaaH</name>
    <name evidence="3" type="ORF">NCTC13834_01739</name>
</gene>
<dbReference type="EMBL" id="UHDS01000001">
    <property type="protein sequence ID" value="SUM55375.1"/>
    <property type="molecule type" value="Genomic_DNA"/>
</dbReference>
<reference evidence="3 4" key="1">
    <citation type="submission" date="2018-06" db="EMBL/GenBank/DDBJ databases">
        <authorList>
            <consortium name="Pathogen Informatics"/>
            <person name="Doyle S."/>
        </authorList>
    </citation>
    <scope>NUCLEOTIDE SEQUENCE [LARGE SCALE GENOMIC DNA]</scope>
    <source>
        <strain evidence="3 4">NCTC13834</strain>
    </source>
</reference>
<dbReference type="GO" id="GO:0005737">
    <property type="term" value="C:cytoplasm"/>
    <property type="evidence" value="ECO:0007669"/>
    <property type="project" value="TreeGrafter"/>
</dbReference>
<evidence type="ECO:0000256" key="1">
    <source>
        <dbReference type="PIRSR" id="PIRSR005962-1"/>
    </source>
</evidence>
<dbReference type="Pfam" id="PF01546">
    <property type="entry name" value="Peptidase_M20"/>
    <property type="match status" value="1"/>
</dbReference>
<sequence length="424" mass="47570">MLLDDHQRLYLSQLRRKLHALPEPGFLEINTANELYHILKSLNFDLEIGEAVMDTQYMMGRPNDTVLNEHIAFLEQNHFTIEKFKDGLTGIVATKEFEEPGPTLAFRFDIDALPIKESDSNHHQPYKANFISKHEGFMHACGHDAHMTMGIGLAQLINLNHLNKGRIKLIFQPAEEGVRGALSMVKKGVVDDVDHFFATHIGLNGKSNEIITSIEGFMASTKYDLFIYGESSHAGANPQDGSNSILAAATLIQQLYAIQRHEKGDSRINVGKINGGSSRNIIADEVKLEIEVRGMNNEVNQFMNDRVTDIIKGIENMFNVNIVQNKVGEAPSILPSKKLKETVYQLISNVMSELNITKDETTPSGSEDATYFIERVQELGNEGLYLNVGSDHQFNHHHPQFDIVEQDIFNGIDVLYTIAKHFNG</sequence>
<dbReference type="EC" id="3.5.1.-" evidence="3"/>
<keyword evidence="1" id="KW-0479">Metal-binding</keyword>
<dbReference type="Pfam" id="PF07687">
    <property type="entry name" value="M20_dimer"/>
    <property type="match status" value="1"/>
</dbReference>
<dbReference type="InterPro" id="IPR052030">
    <property type="entry name" value="Peptidase_M20/M20A_hydrolases"/>
</dbReference>
<comment type="cofactor">
    <cofactor evidence="1">
        <name>Mn(2+)</name>
        <dbReference type="ChEBI" id="CHEBI:29035"/>
    </cofactor>
    <text evidence="1">The Mn(2+) ion enhances activity.</text>
</comment>
<keyword evidence="1" id="KW-0464">Manganese</keyword>
<feature type="binding site" evidence="1">
    <location>
        <position position="176"/>
    </location>
    <ligand>
        <name>Mn(2+)</name>
        <dbReference type="ChEBI" id="CHEBI:29035"/>
        <label>2</label>
    </ligand>
</feature>
<proteinExistence type="predicted"/>
<dbReference type="GO" id="GO:0016805">
    <property type="term" value="F:dipeptidase activity"/>
    <property type="evidence" value="ECO:0007669"/>
    <property type="project" value="TreeGrafter"/>
</dbReference>
<dbReference type="PANTHER" id="PTHR30575">
    <property type="entry name" value="PEPTIDASE M20"/>
    <property type="match status" value="1"/>
</dbReference>
<dbReference type="GO" id="GO:0046657">
    <property type="term" value="P:folic acid catabolic process"/>
    <property type="evidence" value="ECO:0007669"/>
    <property type="project" value="TreeGrafter"/>
</dbReference>
<dbReference type="SUPFAM" id="SSF53187">
    <property type="entry name" value="Zn-dependent exopeptidases"/>
    <property type="match status" value="1"/>
</dbReference>